<dbReference type="PROSITE" id="PS50191">
    <property type="entry name" value="CRAL_TRIO"/>
    <property type="match status" value="1"/>
</dbReference>
<dbReference type="RefSeq" id="XP_038067938.1">
    <property type="nucleotide sequence ID" value="XM_038212010.1"/>
</dbReference>
<dbReference type="AlphaFoldDB" id="A0A914AW61"/>
<dbReference type="CDD" id="cd00170">
    <property type="entry name" value="SEC14"/>
    <property type="match status" value="1"/>
</dbReference>
<dbReference type="OrthoDB" id="75724at2759"/>
<reference evidence="2" key="1">
    <citation type="submission" date="2022-11" db="UniProtKB">
        <authorList>
            <consortium name="EnsemblMetazoa"/>
        </authorList>
    </citation>
    <scope>IDENTIFICATION</scope>
</reference>
<dbReference type="OMA" id="LRGYDWD"/>
<dbReference type="Gene3D" id="3.40.525.10">
    <property type="entry name" value="CRAL-TRIO lipid binding domain"/>
    <property type="match status" value="1"/>
</dbReference>
<proteinExistence type="predicted"/>
<organism evidence="2 3">
    <name type="scientific">Patiria miniata</name>
    <name type="common">Bat star</name>
    <name type="synonym">Asterina miniata</name>
    <dbReference type="NCBI Taxonomy" id="46514"/>
    <lineage>
        <taxon>Eukaryota</taxon>
        <taxon>Metazoa</taxon>
        <taxon>Echinodermata</taxon>
        <taxon>Eleutherozoa</taxon>
        <taxon>Asterozoa</taxon>
        <taxon>Asteroidea</taxon>
        <taxon>Valvatacea</taxon>
        <taxon>Valvatida</taxon>
        <taxon>Asterinidae</taxon>
        <taxon>Patiria</taxon>
    </lineage>
</organism>
<feature type="domain" description="CRAL-TRIO" evidence="1">
    <location>
        <begin position="92"/>
        <end position="233"/>
    </location>
</feature>
<evidence type="ECO:0000313" key="2">
    <source>
        <dbReference type="EnsemblMetazoa" id="XP_038067938.1"/>
    </source>
</evidence>
<accession>A0A914AW61</accession>
<dbReference type="Pfam" id="PF00650">
    <property type="entry name" value="CRAL_TRIO"/>
    <property type="match status" value="1"/>
</dbReference>
<dbReference type="PANTHER" id="PTHR45824:SF29">
    <property type="entry name" value="GH16843P"/>
    <property type="match status" value="1"/>
</dbReference>
<dbReference type="EnsemblMetazoa" id="XM_038212010.1">
    <property type="protein sequence ID" value="XP_038067938.1"/>
    <property type="gene ID" value="LOC119737560"/>
</dbReference>
<protein>
    <recommendedName>
        <fullName evidence="1">CRAL-TRIO domain-containing protein</fullName>
    </recommendedName>
</protein>
<dbReference type="GO" id="GO:0008526">
    <property type="term" value="F:phosphatidylinositol transfer activity"/>
    <property type="evidence" value="ECO:0007669"/>
    <property type="project" value="TreeGrafter"/>
</dbReference>
<dbReference type="GeneID" id="119737560"/>
<evidence type="ECO:0000313" key="3">
    <source>
        <dbReference type="Proteomes" id="UP000887568"/>
    </source>
</evidence>
<dbReference type="InterPro" id="IPR011074">
    <property type="entry name" value="CRAL/TRIO_N_dom"/>
</dbReference>
<name>A0A914AW61_PATMI</name>
<dbReference type="Proteomes" id="UP000887568">
    <property type="component" value="Unplaced"/>
</dbReference>
<dbReference type="InterPro" id="IPR001251">
    <property type="entry name" value="CRAL-TRIO_dom"/>
</dbReference>
<evidence type="ECO:0000259" key="1">
    <source>
        <dbReference type="PROSITE" id="PS50191"/>
    </source>
</evidence>
<dbReference type="InterPro" id="IPR036273">
    <property type="entry name" value="CRAL/TRIO_N_dom_sf"/>
</dbReference>
<dbReference type="SUPFAM" id="SSF52087">
    <property type="entry name" value="CRAL/TRIO domain"/>
    <property type="match status" value="1"/>
</dbReference>
<dbReference type="SMART" id="SM01100">
    <property type="entry name" value="CRAL_TRIO_N"/>
    <property type="match status" value="1"/>
</dbReference>
<dbReference type="SUPFAM" id="SSF46938">
    <property type="entry name" value="CRAL/TRIO N-terminal domain"/>
    <property type="match status" value="1"/>
</dbReference>
<dbReference type="PANTHER" id="PTHR45824">
    <property type="entry name" value="GH16843P"/>
    <property type="match status" value="1"/>
</dbReference>
<sequence length="321" mass="37756">MSPHGHHHDPDEEEQARRLSELQRRSEGLKDEEGFLHDKYNLLRYLRGYDWDVDTAFLKLKATLEWRQEIRPWEADCKYCEERPGFHSWRQVGIDKLGRPVVYSSFVQAARHFTGEDNVQHTLFLMENAKKCMKPEEYKWVWVLDCSGLSLSACSPHLARAVNHVVAEHYPERMGLIIGINHGIFFEGIWRGFKLFVHPRTANKLRLCRGSHVDETFRELFPEDLRVWLHREIELNAQRHVSQAQIQFWRKPEDSGAHDPRGSPSYVSQYIDRYYKDVVLAETNDNETVKETRIHRPHPNIMQALRAEVIDKESASTTETD</sequence>
<dbReference type="InterPro" id="IPR052578">
    <property type="entry name" value="PI_Transfer_CRAL-TRIO"/>
</dbReference>
<keyword evidence="3" id="KW-1185">Reference proteome</keyword>
<dbReference type="InterPro" id="IPR036865">
    <property type="entry name" value="CRAL-TRIO_dom_sf"/>
</dbReference>
<dbReference type="SMART" id="SM00516">
    <property type="entry name" value="SEC14"/>
    <property type="match status" value="1"/>
</dbReference>